<proteinExistence type="predicted"/>
<name>A0A934VM21_9BACT</name>
<feature type="region of interest" description="Disordered" evidence="1">
    <location>
        <begin position="1"/>
        <end position="29"/>
    </location>
</feature>
<protein>
    <submittedName>
        <fullName evidence="2">Uncharacterized protein</fullName>
    </submittedName>
</protein>
<gene>
    <name evidence="2" type="ORF">JIN78_14515</name>
</gene>
<dbReference type="AlphaFoldDB" id="A0A934VM21"/>
<dbReference type="EMBL" id="JAENIO010000046">
    <property type="protein sequence ID" value="MBK1835279.1"/>
    <property type="molecule type" value="Genomic_DNA"/>
</dbReference>
<evidence type="ECO:0000313" key="2">
    <source>
        <dbReference type="EMBL" id="MBK1835279.1"/>
    </source>
</evidence>
<comment type="caution">
    <text evidence="2">The sequence shown here is derived from an EMBL/GenBank/DDBJ whole genome shotgun (WGS) entry which is preliminary data.</text>
</comment>
<feature type="compositionally biased region" description="Polar residues" evidence="1">
    <location>
        <begin position="1"/>
        <end position="10"/>
    </location>
</feature>
<evidence type="ECO:0000256" key="1">
    <source>
        <dbReference type="SAM" id="MobiDB-lite"/>
    </source>
</evidence>
<reference evidence="2" key="1">
    <citation type="submission" date="2021-01" db="EMBL/GenBank/DDBJ databases">
        <title>Modified the classification status of verrucomicrobia.</title>
        <authorList>
            <person name="Feng X."/>
        </authorList>
    </citation>
    <scope>NUCLEOTIDE SEQUENCE</scope>
    <source>
        <strain evidence="2">KCTC 12986</strain>
    </source>
</reference>
<dbReference type="Proteomes" id="UP000604083">
    <property type="component" value="Unassembled WGS sequence"/>
</dbReference>
<keyword evidence="3" id="KW-1185">Reference proteome</keyword>
<sequence length="146" mass="15903">MKNTPSQAHQSPAGEDFNESSDRELWDLLGEASEPQASPFFSRNVLREIRLQESEPARRSSFWTFFRQPRVLVPGALALLAAALLAPQLKPTEAPSLTTSPASATGEAFPAEVADSLESSLKTELLLTAADDPDLFSNEELVAMLF</sequence>
<evidence type="ECO:0000313" key="3">
    <source>
        <dbReference type="Proteomes" id="UP000604083"/>
    </source>
</evidence>
<accession>A0A934VM21</accession>
<dbReference type="RefSeq" id="WP_200392715.1">
    <property type="nucleotide sequence ID" value="NZ_JAENIO010000046.1"/>
</dbReference>
<organism evidence="2 3">
    <name type="scientific">Roseibacillus ishigakijimensis</name>
    <dbReference type="NCBI Taxonomy" id="454146"/>
    <lineage>
        <taxon>Bacteria</taxon>
        <taxon>Pseudomonadati</taxon>
        <taxon>Verrucomicrobiota</taxon>
        <taxon>Verrucomicrobiia</taxon>
        <taxon>Verrucomicrobiales</taxon>
        <taxon>Verrucomicrobiaceae</taxon>
        <taxon>Roseibacillus</taxon>
    </lineage>
</organism>